<dbReference type="PANTHER" id="PTHR32071:SF38">
    <property type="entry name" value="PSP OPERON TRANSCRIPTIONAL ACTIVATOR"/>
    <property type="match status" value="1"/>
</dbReference>
<accession>A0A0R1TXJ0</accession>
<dbReference type="GO" id="GO:0005524">
    <property type="term" value="F:ATP binding"/>
    <property type="evidence" value="ECO:0007669"/>
    <property type="project" value="UniProtKB-KW"/>
</dbReference>
<keyword evidence="2" id="KW-0547">Nucleotide-binding</keyword>
<dbReference type="Pfam" id="PF03610">
    <property type="entry name" value="EIIA-man"/>
    <property type="match status" value="1"/>
</dbReference>
<dbReference type="GO" id="GO:0016020">
    <property type="term" value="C:membrane"/>
    <property type="evidence" value="ECO:0007669"/>
    <property type="project" value="InterPro"/>
</dbReference>
<evidence type="ECO:0000259" key="6">
    <source>
        <dbReference type="PROSITE" id="PS51096"/>
    </source>
</evidence>
<keyword evidence="3" id="KW-0067">ATP-binding</keyword>
<dbReference type="InterPro" id="IPR004701">
    <property type="entry name" value="PTS_EIIA_man-typ"/>
</dbReference>
<dbReference type="PATRIC" id="fig|1423783.4.peg.1358"/>
<dbReference type="GO" id="GO:0016740">
    <property type="term" value="F:transferase activity"/>
    <property type="evidence" value="ECO:0007669"/>
    <property type="project" value="UniProtKB-KW"/>
</dbReference>
<dbReference type="PROSITE" id="PS51372">
    <property type="entry name" value="PRD_2"/>
    <property type="match status" value="1"/>
</dbReference>
<dbReference type="PROSITE" id="PS51096">
    <property type="entry name" value="PTS_EIIA_TYPE_4"/>
    <property type="match status" value="1"/>
</dbReference>
<dbReference type="EMBL" id="AZFJ01000049">
    <property type="protein sequence ID" value="KRL85916.1"/>
    <property type="molecule type" value="Genomic_DNA"/>
</dbReference>
<dbReference type="InterPro" id="IPR036390">
    <property type="entry name" value="WH_DNA-bd_sf"/>
</dbReference>
<dbReference type="InterPro" id="IPR025943">
    <property type="entry name" value="Sigma_54_int_dom_ATP-bd_2"/>
</dbReference>
<feature type="domain" description="PRD" evidence="7">
    <location>
        <begin position="831"/>
        <end position="928"/>
    </location>
</feature>
<dbReference type="PROSITE" id="PS00676">
    <property type="entry name" value="SIGMA54_INTERACT_2"/>
    <property type="match status" value="1"/>
</dbReference>
<proteinExistence type="predicted"/>
<dbReference type="Pfam" id="PF00158">
    <property type="entry name" value="Sigma54_activat"/>
    <property type="match status" value="1"/>
</dbReference>
<dbReference type="OrthoDB" id="9771372at2"/>
<dbReference type="Gene3D" id="3.40.50.300">
    <property type="entry name" value="P-loop containing nucleotide triphosphate hydrolases"/>
    <property type="match status" value="1"/>
</dbReference>
<dbReference type="SUPFAM" id="SSF63520">
    <property type="entry name" value="PTS-regulatory domain, PRD"/>
    <property type="match status" value="1"/>
</dbReference>
<dbReference type="InterPro" id="IPR002078">
    <property type="entry name" value="Sigma_54_int"/>
</dbReference>
<dbReference type="SUPFAM" id="SSF46785">
    <property type="entry name" value="Winged helix' DNA-binding domain"/>
    <property type="match status" value="1"/>
</dbReference>
<dbReference type="SUPFAM" id="SSF53062">
    <property type="entry name" value="PTS system fructose IIA component-like"/>
    <property type="match status" value="1"/>
</dbReference>
<dbReference type="InterPro" id="IPR003593">
    <property type="entry name" value="AAA+_ATPase"/>
</dbReference>
<evidence type="ECO:0000256" key="3">
    <source>
        <dbReference type="ARBA" id="ARBA00022840"/>
    </source>
</evidence>
<feature type="domain" description="Sigma-54 factor interaction" evidence="5">
    <location>
        <begin position="119"/>
        <end position="353"/>
    </location>
</feature>
<dbReference type="InterPro" id="IPR036634">
    <property type="entry name" value="PRD_sf"/>
</dbReference>
<keyword evidence="9" id="KW-1185">Reference proteome</keyword>
<sequence length="928" mass="102392">MLGVQALSIKGAFILSEDIKSEIYTRLVSLCEEGDLSAVIITADTIANNLQIKRNTASHYLNMLVTEGKVIKVNTRPVRFYSRAAVEKAIGKALVDSIYSSTADIFHQKGIPDDPMSAVIGSKQSLFSQVKRMKAAARYPGVGLPVLLTGPTGSGKSYLARVFYDYCVSEGYLSGDSSFVHLNCAEYADNPELLASILFGYRRGAFTGASKDSPGLFDQADKGMLFLDEVHRLGAKGQEKLFEYLDNGVISPLGETKAGHKVTVRLVFATTENVQSNFLQTFIRRIPVQVEIPGINERTQFERESLAKLFFLNQSRRIGKDIKLSKQVLSILTSQHYDSNVGQMKNYITLAVANALAKVNESSKNLLVDIGNLPNEIWSKNDADSVRLRLSGDGTTILIRSGMNLKELIDDDSDQDNQIRLIFTQILGLYDNLGLSLQFIKSSTDLINTLSDEMIFSNVIDRGEVPLDLMKKMTQAKLHSLEDNFSVKFSGNSLVVIAYFLYYRQFNYWVLTAKNHELLNEISSNLAEQDASVATFTDEILKMTHSALSLPVDVVDRLFLQLYLHEAIKVTKNNTIRCLVLAHGYSTASSIANVVNRLVGYSALGYIDMPLNISVETIGQRVSEYIASNSITSGLILMVDMGSLSGIHKYIHGTIDFPIGIITNVSTQSALSVVDQVAHNKSIDEIVTHTAKTVHSEGRTIYPQEVKKNLIITCCNTGIGTANQIKRLLDSSFAEKIDVVVNAYEYAVVSDSSQMATLRRTYNVLAIVGTVNPHAEGVPFIPLEKLILGEDSGAMLRALGVVAGKKQVDEIVTTLLHNFTIERVINSLTILDASGVMDAIDVVMSCFVQLSGSVLANPQRMALYVHVSCMIERLIRNEPITTYDWKTNDFDTKTVEDIKKALSVIETKYSVTVPKSEVGYIYDIIRGD</sequence>
<dbReference type="GO" id="GO:0009401">
    <property type="term" value="P:phosphoenolpyruvate-dependent sugar phosphotransferase system"/>
    <property type="evidence" value="ECO:0007669"/>
    <property type="project" value="InterPro"/>
</dbReference>
<dbReference type="Gene3D" id="1.10.1790.10">
    <property type="entry name" value="PRD domain"/>
    <property type="match status" value="1"/>
</dbReference>
<dbReference type="InterPro" id="IPR011608">
    <property type="entry name" value="PRD"/>
</dbReference>
<dbReference type="STRING" id="1423783.FC50_GL001316"/>
<dbReference type="Gene3D" id="3.40.50.510">
    <property type="entry name" value="Phosphotransferase system, mannose-type IIA component"/>
    <property type="match status" value="1"/>
</dbReference>
<comment type="caution">
    <text evidence="8">The sequence shown here is derived from an EMBL/GenBank/DDBJ whole genome shotgun (WGS) entry which is preliminary data.</text>
</comment>
<evidence type="ECO:0000259" key="7">
    <source>
        <dbReference type="PROSITE" id="PS51372"/>
    </source>
</evidence>
<evidence type="ECO:0000259" key="5">
    <source>
        <dbReference type="PROSITE" id="PS50045"/>
    </source>
</evidence>
<dbReference type="SUPFAM" id="SSF52540">
    <property type="entry name" value="P-loop containing nucleoside triphosphate hydrolases"/>
    <property type="match status" value="1"/>
</dbReference>
<evidence type="ECO:0000313" key="8">
    <source>
        <dbReference type="EMBL" id="KRL85916.1"/>
    </source>
</evidence>
<dbReference type="PANTHER" id="PTHR32071">
    <property type="entry name" value="TRANSCRIPTIONAL REGULATORY PROTEIN"/>
    <property type="match status" value="1"/>
</dbReference>
<organism evidence="8 9">
    <name type="scientific">Lacticaseibacillus pantheris DSM 15945 = JCM 12539 = NBRC 106106</name>
    <dbReference type="NCBI Taxonomy" id="1423783"/>
    <lineage>
        <taxon>Bacteria</taxon>
        <taxon>Bacillati</taxon>
        <taxon>Bacillota</taxon>
        <taxon>Bacilli</taxon>
        <taxon>Lactobacillales</taxon>
        <taxon>Lactobacillaceae</taxon>
        <taxon>Lacticaseibacillus</taxon>
    </lineage>
</organism>
<dbReference type="AlphaFoldDB" id="A0A0R1TXJ0"/>
<dbReference type="Proteomes" id="UP000051922">
    <property type="component" value="Unassembled WGS sequence"/>
</dbReference>
<keyword evidence="4" id="KW-0238">DNA-binding</keyword>
<evidence type="ECO:0000256" key="4">
    <source>
        <dbReference type="ARBA" id="ARBA00023125"/>
    </source>
</evidence>
<evidence type="ECO:0000256" key="2">
    <source>
        <dbReference type="ARBA" id="ARBA00022741"/>
    </source>
</evidence>
<dbReference type="PROSITE" id="PS50045">
    <property type="entry name" value="SIGMA54_INTERACT_4"/>
    <property type="match status" value="1"/>
</dbReference>
<dbReference type="GO" id="GO:0006355">
    <property type="term" value="P:regulation of DNA-templated transcription"/>
    <property type="evidence" value="ECO:0007669"/>
    <property type="project" value="InterPro"/>
</dbReference>
<gene>
    <name evidence="8" type="ORF">FC50_GL001316</name>
</gene>
<reference evidence="8 9" key="1">
    <citation type="journal article" date="2015" name="Genome Announc.">
        <title>Expanding the biotechnology potential of lactobacilli through comparative genomics of 213 strains and associated genera.</title>
        <authorList>
            <person name="Sun Z."/>
            <person name="Harris H.M."/>
            <person name="McCann A."/>
            <person name="Guo C."/>
            <person name="Argimon S."/>
            <person name="Zhang W."/>
            <person name="Yang X."/>
            <person name="Jeffery I.B."/>
            <person name="Cooney J.C."/>
            <person name="Kagawa T.F."/>
            <person name="Liu W."/>
            <person name="Song Y."/>
            <person name="Salvetti E."/>
            <person name="Wrobel A."/>
            <person name="Rasinkangas P."/>
            <person name="Parkhill J."/>
            <person name="Rea M.C."/>
            <person name="O'Sullivan O."/>
            <person name="Ritari J."/>
            <person name="Douillard F.P."/>
            <person name="Paul Ross R."/>
            <person name="Yang R."/>
            <person name="Briner A.E."/>
            <person name="Felis G.E."/>
            <person name="de Vos W.M."/>
            <person name="Barrangou R."/>
            <person name="Klaenhammer T.R."/>
            <person name="Caufield P.W."/>
            <person name="Cui Y."/>
            <person name="Zhang H."/>
            <person name="O'Toole P.W."/>
        </authorList>
    </citation>
    <scope>NUCLEOTIDE SEQUENCE [LARGE SCALE GENOMIC DNA]</scope>
    <source>
        <strain evidence="8 9">DSM 15945</strain>
    </source>
</reference>
<dbReference type="InterPro" id="IPR036662">
    <property type="entry name" value="PTS_EIIA_man-typ_sf"/>
</dbReference>
<evidence type="ECO:0000256" key="1">
    <source>
        <dbReference type="ARBA" id="ARBA00022679"/>
    </source>
</evidence>
<dbReference type="CDD" id="cd00009">
    <property type="entry name" value="AAA"/>
    <property type="match status" value="1"/>
</dbReference>
<protein>
    <submittedName>
        <fullName evidence="8">Transcriptional regulator</fullName>
    </submittedName>
</protein>
<dbReference type="SMART" id="SM00382">
    <property type="entry name" value="AAA"/>
    <property type="match status" value="1"/>
</dbReference>
<dbReference type="InterPro" id="IPR027417">
    <property type="entry name" value="P-loop_NTPase"/>
</dbReference>
<dbReference type="Pfam" id="PF00874">
    <property type="entry name" value="PRD"/>
    <property type="match status" value="1"/>
</dbReference>
<feature type="domain" description="PTS EIIA type-4" evidence="6">
    <location>
        <begin position="575"/>
        <end position="702"/>
    </location>
</feature>
<name>A0A0R1TXJ0_9LACO</name>
<keyword evidence="1" id="KW-0808">Transferase</keyword>
<evidence type="ECO:0000313" key="9">
    <source>
        <dbReference type="Proteomes" id="UP000051922"/>
    </source>
</evidence>
<dbReference type="GO" id="GO:0003677">
    <property type="term" value="F:DNA binding"/>
    <property type="evidence" value="ECO:0007669"/>
    <property type="project" value="UniProtKB-KW"/>
</dbReference>